<gene>
    <name evidence="3" type="ORF">EDB81DRAFT_888109</name>
</gene>
<keyword evidence="2" id="KW-0812">Transmembrane</keyword>
<proteinExistence type="predicted"/>
<evidence type="ECO:0000256" key="1">
    <source>
        <dbReference type="SAM" id="MobiDB-lite"/>
    </source>
</evidence>
<organism evidence="3 4">
    <name type="scientific">Dactylonectria macrodidyma</name>
    <dbReference type="NCBI Taxonomy" id="307937"/>
    <lineage>
        <taxon>Eukaryota</taxon>
        <taxon>Fungi</taxon>
        <taxon>Dikarya</taxon>
        <taxon>Ascomycota</taxon>
        <taxon>Pezizomycotina</taxon>
        <taxon>Sordariomycetes</taxon>
        <taxon>Hypocreomycetidae</taxon>
        <taxon>Hypocreales</taxon>
        <taxon>Nectriaceae</taxon>
        <taxon>Dactylonectria</taxon>
    </lineage>
</organism>
<evidence type="ECO:0000313" key="3">
    <source>
        <dbReference type="EMBL" id="KAH7132998.1"/>
    </source>
</evidence>
<evidence type="ECO:0000313" key="4">
    <source>
        <dbReference type="Proteomes" id="UP000738349"/>
    </source>
</evidence>
<keyword evidence="4" id="KW-1185">Reference proteome</keyword>
<feature type="compositionally biased region" description="Basic and acidic residues" evidence="1">
    <location>
        <begin position="96"/>
        <end position="112"/>
    </location>
</feature>
<protein>
    <submittedName>
        <fullName evidence="3">Uncharacterized protein</fullName>
    </submittedName>
</protein>
<feature type="region of interest" description="Disordered" evidence="1">
    <location>
        <begin position="96"/>
        <end position="126"/>
    </location>
</feature>
<keyword evidence="2" id="KW-1133">Transmembrane helix</keyword>
<accession>A0A9P9E8Q3</accession>
<feature type="transmembrane region" description="Helical" evidence="2">
    <location>
        <begin position="6"/>
        <end position="23"/>
    </location>
</feature>
<evidence type="ECO:0000256" key="2">
    <source>
        <dbReference type="SAM" id="Phobius"/>
    </source>
</evidence>
<dbReference type="Proteomes" id="UP000738349">
    <property type="component" value="Unassembled WGS sequence"/>
</dbReference>
<dbReference type="OrthoDB" id="5113284at2759"/>
<reference evidence="3" key="1">
    <citation type="journal article" date="2021" name="Nat. Commun.">
        <title>Genetic determinants of endophytism in the Arabidopsis root mycobiome.</title>
        <authorList>
            <person name="Mesny F."/>
            <person name="Miyauchi S."/>
            <person name="Thiergart T."/>
            <person name="Pickel B."/>
            <person name="Atanasova L."/>
            <person name="Karlsson M."/>
            <person name="Huettel B."/>
            <person name="Barry K.W."/>
            <person name="Haridas S."/>
            <person name="Chen C."/>
            <person name="Bauer D."/>
            <person name="Andreopoulos W."/>
            <person name="Pangilinan J."/>
            <person name="LaButti K."/>
            <person name="Riley R."/>
            <person name="Lipzen A."/>
            <person name="Clum A."/>
            <person name="Drula E."/>
            <person name="Henrissat B."/>
            <person name="Kohler A."/>
            <person name="Grigoriev I.V."/>
            <person name="Martin F.M."/>
            <person name="Hacquard S."/>
        </authorList>
    </citation>
    <scope>NUCLEOTIDE SEQUENCE</scope>
    <source>
        <strain evidence="3">MPI-CAGE-AT-0147</strain>
    </source>
</reference>
<comment type="caution">
    <text evidence="3">The sequence shown here is derived from an EMBL/GenBank/DDBJ whole genome shotgun (WGS) entry which is preliminary data.</text>
</comment>
<feature type="transmembrane region" description="Helical" evidence="2">
    <location>
        <begin position="30"/>
        <end position="47"/>
    </location>
</feature>
<keyword evidence="2" id="KW-0472">Membrane</keyword>
<sequence>MKQVSIQSRFLFVIFALGALQLLEGLFRKLVALLRIVLVLLSLWLVGQSNSNGMMSTNGTSFEWARRNAKGKVKEFLASRVTRLVINWLLSYSRKDEAENKEEQDGRARPGEARGVAILASSRNAA</sequence>
<dbReference type="AlphaFoldDB" id="A0A9P9E8Q3"/>
<name>A0A9P9E8Q3_9HYPO</name>
<dbReference type="EMBL" id="JAGMUV010000016">
    <property type="protein sequence ID" value="KAH7132998.1"/>
    <property type="molecule type" value="Genomic_DNA"/>
</dbReference>